<evidence type="ECO:0000256" key="6">
    <source>
        <dbReference type="ARBA" id="ARBA00022781"/>
    </source>
</evidence>
<dbReference type="GO" id="GO:0046933">
    <property type="term" value="F:proton-transporting ATP synthase activity, rotational mechanism"/>
    <property type="evidence" value="ECO:0007669"/>
    <property type="project" value="UniProtKB-UniRule"/>
</dbReference>
<keyword evidence="14" id="KW-1185">Reference proteome</keyword>
<gene>
    <name evidence="11" type="primary">atpB</name>
    <name evidence="13" type="ORF">EV668_1841</name>
</gene>
<evidence type="ECO:0000256" key="1">
    <source>
        <dbReference type="ARBA" id="ARBA00004141"/>
    </source>
</evidence>
<sequence>MAAGKIDPIHQFEISTLVPLGNTGFGLTNSGLFMILATGLITALMVFGVRNRELIPGRLQSLAEMSYEFVASTVHSTTGREGMKFFPLVFSLFMFVLFLNMLGMLPGGFTVTSHIIITFALALLVILTVIVVGFSKHGLHFLKLFAPSGIPIYVLPIITVIEVVSFLARPVSLSMRLFANMMAGHIALKLFATFVVTMAGVGFFGVLGAVLPLGIAIALTAMEFLVAFIQAYVFTILTCIYLNDALHPGH</sequence>
<dbReference type="SUPFAM" id="SSF81336">
    <property type="entry name" value="F1F0 ATP synthase subunit A"/>
    <property type="match status" value="1"/>
</dbReference>
<dbReference type="Proteomes" id="UP000295122">
    <property type="component" value="Unassembled WGS sequence"/>
</dbReference>
<dbReference type="PANTHER" id="PTHR11410:SF0">
    <property type="entry name" value="ATP SYNTHASE SUBUNIT A"/>
    <property type="match status" value="1"/>
</dbReference>
<dbReference type="Pfam" id="PF00119">
    <property type="entry name" value="ATP-synt_A"/>
    <property type="match status" value="1"/>
</dbReference>
<feature type="transmembrane region" description="Helical" evidence="11">
    <location>
        <begin position="111"/>
        <end position="132"/>
    </location>
</feature>
<dbReference type="EMBL" id="SNZR01000011">
    <property type="protein sequence ID" value="TDR94553.1"/>
    <property type="molecule type" value="Genomic_DNA"/>
</dbReference>
<keyword evidence="4 11" id="KW-0138">CF(0)</keyword>
<dbReference type="PROSITE" id="PS00449">
    <property type="entry name" value="ATPASE_A"/>
    <property type="match status" value="1"/>
</dbReference>
<dbReference type="FunFam" id="1.20.120.220:FF:000003">
    <property type="entry name" value="ATP synthase subunit a"/>
    <property type="match status" value="1"/>
</dbReference>
<comment type="function">
    <text evidence="11 12">Key component of the proton channel; it plays a direct role in the translocation of protons across the membrane.</text>
</comment>
<dbReference type="InterPro" id="IPR045083">
    <property type="entry name" value="ATP_synth_F0_asu_bact/mt"/>
</dbReference>
<evidence type="ECO:0000256" key="8">
    <source>
        <dbReference type="ARBA" id="ARBA00023065"/>
    </source>
</evidence>
<accession>A0A4R7C8I0</accession>
<dbReference type="AlphaFoldDB" id="A0A4R7C8I0"/>
<evidence type="ECO:0000256" key="11">
    <source>
        <dbReference type="HAMAP-Rule" id="MF_01393"/>
    </source>
</evidence>
<evidence type="ECO:0000313" key="14">
    <source>
        <dbReference type="Proteomes" id="UP000295122"/>
    </source>
</evidence>
<feature type="transmembrane region" description="Helical" evidence="11">
    <location>
        <begin position="144"/>
        <end position="168"/>
    </location>
</feature>
<evidence type="ECO:0000256" key="12">
    <source>
        <dbReference type="RuleBase" id="RU000483"/>
    </source>
</evidence>
<keyword evidence="11" id="KW-1003">Cell membrane</keyword>
<dbReference type="InterPro" id="IPR023011">
    <property type="entry name" value="ATP_synth_F0_asu_AS"/>
</dbReference>
<reference evidence="13 14" key="1">
    <citation type="submission" date="2019-03" db="EMBL/GenBank/DDBJ databases">
        <title>Genomic Encyclopedia of Type Strains, Phase IV (KMG-IV): sequencing the most valuable type-strain genomes for metagenomic binning, comparative biology and taxonomic classification.</title>
        <authorList>
            <person name="Goeker M."/>
        </authorList>
    </citation>
    <scope>NUCLEOTIDE SEQUENCE [LARGE SCALE GENOMIC DNA]</scope>
    <source>
        <strain evidence="13 14">DSM 25903</strain>
    </source>
</reference>
<feature type="transmembrane region" description="Helical" evidence="11">
    <location>
        <begin position="188"/>
        <end position="217"/>
    </location>
</feature>
<dbReference type="PRINTS" id="PR00123">
    <property type="entry name" value="ATPASEA"/>
</dbReference>
<dbReference type="RefSeq" id="WP_133769434.1">
    <property type="nucleotide sequence ID" value="NZ_SNZR01000011.1"/>
</dbReference>
<dbReference type="HAMAP" id="MF_01393">
    <property type="entry name" value="ATP_synth_a_bact"/>
    <property type="match status" value="1"/>
</dbReference>
<evidence type="ECO:0000256" key="9">
    <source>
        <dbReference type="ARBA" id="ARBA00023136"/>
    </source>
</evidence>
<feature type="transmembrane region" description="Helical" evidence="11">
    <location>
        <begin position="85"/>
        <end position="105"/>
    </location>
</feature>
<organism evidence="13 14">
    <name type="scientific">Enterovirga rhinocerotis</name>
    <dbReference type="NCBI Taxonomy" id="1339210"/>
    <lineage>
        <taxon>Bacteria</taxon>
        <taxon>Pseudomonadati</taxon>
        <taxon>Pseudomonadota</taxon>
        <taxon>Alphaproteobacteria</taxon>
        <taxon>Hyphomicrobiales</taxon>
        <taxon>Methylobacteriaceae</taxon>
        <taxon>Enterovirga</taxon>
    </lineage>
</organism>
<comment type="similarity">
    <text evidence="2 11 12">Belongs to the ATPase A chain family.</text>
</comment>
<dbReference type="CDD" id="cd00310">
    <property type="entry name" value="ATP-synt_Fo_a_6"/>
    <property type="match status" value="1"/>
</dbReference>
<feature type="transmembrane region" description="Helical" evidence="11">
    <location>
        <begin position="30"/>
        <end position="49"/>
    </location>
</feature>
<name>A0A4R7C8I0_9HYPH</name>
<comment type="caution">
    <text evidence="13">The sequence shown here is derived from an EMBL/GenBank/DDBJ whole genome shotgun (WGS) entry which is preliminary data.</text>
</comment>
<dbReference type="Gene3D" id="1.20.120.220">
    <property type="entry name" value="ATP synthase, F0 complex, subunit A"/>
    <property type="match status" value="1"/>
</dbReference>
<keyword evidence="6 11" id="KW-0375">Hydrogen ion transport</keyword>
<evidence type="ECO:0000256" key="10">
    <source>
        <dbReference type="ARBA" id="ARBA00023310"/>
    </source>
</evidence>
<dbReference type="PANTHER" id="PTHR11410">
    <property type="entry name" value="ATP SYNTHASE SUBUNIT A"/>
    <property type="match status" value="1"/>
</dbReference>
<dbReference type="OrthoDB" id="9809130at2"/>
<dbReference type="GO" id="GO:0005886">
    <property type="term" value="C:plasma membrane"/>
    <property type="evidence" value="ECO:0007669"/>
    <property type="project" value="UniProtKB-SubCell"/>
</dbReference>
<keyword evidence="8 11" id="KW-0406">Ion transport</keyword>
<protein>
    <recommendedName>
        <fullName evidence="11 12">ATP synthase subunit a</fullName>
    </recommendedName>
    <alternativeName>
        <fullName evidence="11">ATP synthase F0 sector subunit a</fullName>
    </alternativeName>
    <alternativeName>
        <fullName evidence="11">F-ATPase subunit 6</fullName>
    </alternativeName>
</protein>
<evidence type="ECO:0000256" key="7">
    <source>
        <dbReference type="ARBA" id="ARBA00022989"/>
    </source>
</evidence>
<dbReference type="NCBIfam" id="NF004482">
    <property type="entry name" value="PRK05815.2-4"/>
    <property type="match status" value="1"/>
</dbReference>
<evidence type="ECO:0000313" key="13">
    <source>
        <dbReference type="EMBL" id="TDR94553.1"/>
    </source>
</evidence>
<dbReference type="InterPro" id="IPR000568">
    <property type="entry name" value="ATP_synth_F0_asu"/>
</dbReference>
<comment type="subcellular location">
    <subcellularLocation>
        <location evidence="11 12">Cell membrane</location>
        <topology evidence="11 12">Multi-pass membrane protein</topology>
    </subcellularLocation>
    <subcellularLocation>
        <location evidence="1">Membrane</location>
        <topology evidence="1">Multi-pass membrane protein</topology>
    </subcellularLocation>
</comment>
<evidence type="ECO:0000256" key="4">
    <source>
        <dbReference type="ARBA" id="ARBA00022547"/>
    </source>
</evidence>
<keyword evidence="10 11" id="KW-0066">ATP synthesis</keyword>
<proteinExistence type="inferred from homology"/>
<evidence type="ECO:0000256" key="5">
    <source>
        <dbReference type="ARBA" id="ARBA00022692"/>
    </source>
</evidence>
<keyword evidence="7 11" id="KW-1133">Transmembrane helix</keyword>
<keyword evidence="5 11" id="KW-0812">Transmembrane</keyword>
<dbReference type="NCBIfam" id="TIGR01131">
    <property type="entry name" value="ATP_synt_6_or_A"/>
    <property type="match status" value="1"/>
</dbReference>
<dbReference type="GO" id="GO:0045259">
    <property type="term" value="C:proton-transporting ATP synthase complex"/>
    <property type="evidence" value="ECO:0007669"/>
    <property type="project" value="UniProtKB-KW"/>
</dbReference>
<keyword evidence="3 11" id="KW-0813">Transport</keyword>
<evidence type="ECO:0000256" key="3">
    <source>
        <dbReference type="ARBA" id="ARBA00022448"/>
    </source>
</evidence>
<evidence type="ECO:0000256" key="2">
    <source>
        <dbReference type="ARBA" id="ARBA00006810"/>
    </source>
</evidence>
<dbReference type="InterPro" id="IPR035908">
    <property type="entry name" value="F0_ATP_A_sf"/>
</dbReference>
<feature type="transmembrane region" description="Helical" evidence="11">
    <location>
        <begin position="224"/>
        <end position="243"/>
    </location>
</feature>
<keyword evidence="9 11" id="KW-0472">Membrane</keyword>